<gene>
    <name evidence="1" type="ORF">SDC9_33545</name>
</gene>
<evidence type="ECO:0000313" key="1">
    <source>
        <dbReference type="EMBL" id="MPL87544.1"/>
    </source>
</evidence>
<dbReference type="AlphaFoldDB" id="A0A644V882"/>
<accession>A0A644V882</accession>
<protein>
    <submittedName>
        <fullName evidence="1">Uncharacterized protein</fullName>
    </submittedName>
</protein>
<reference evidence="1" key="1">
    <citation type="submission" date="2019-08" db="EMBL/GenBank/DDBJ databases">
        <authorList>
            <person name="Kucharzyk K."/>
            <person name="Murdoch R.W."/>
            <person name="Higgins S."/>
            <person name="Loffler F."/>
        </authorList>
    </citation>
    <scope>NUCLEOTIDE SEQUENCE</scope>
</reference>
<organism evidence="1">
    <name type="scientific">bioreactor metagenome</name>
    <dbReference type="NCBI Taxonomy" id="1076179"/>
    <lineage>
        <taxon>unclassified sequences</taxon>
        <taxon>metagenomes</taxon>
        <taxon>ecological metagenomes</taxon>
    </lineage>
</organism>
<proteinExistence type="predicted"/>
<name>A0A644V882_9ZZZZ</name>
<comment type="caution">
    <text evidence="1">The sequence shown here is derived from an EMBL/GenBank/DDBJ whole genome shotgun (WGS) entry which is preliminary data.</text>
</comment>
<sequence>MYNFLGKVRKATRSLGNAPFDDEKTISAIEKATEEAKVKYKQLRKVKNRSLEKHKDGVGSSNT</sequence>
<dbReference type="EMBL" id="VSSQ01000240">
    <property type="protein sequence ID" value="MPL87544.1"/>
    <property type="molecule type" value="Genomic_DNA"/>
</dbReference>